<reference evidence="2 3" key="1">
    <citation type="submission" date="2016-07" db="EMBL/GenBank/DDBJ databases">
        <title>Multiple horizontal gene transfer events from other fungi enriched the ability of initially mycotrophic Trichoderma (Ascomycota) to feed on dead plant biomass.</title>
        <authorList>
            <consortium name="DOE Joint Genome Institute"/>
            <person name="Aerts A."/>
            <person name="Atanasova L."/>
            <person name="Chenthamara K."/>
            <person name="Zhang J."/>
            <person name="Grujic M."/>
            <person name="Henrissat B."/>
            <person name="Kuo A."/>
            <person name="Salamov A."/>
            <person name="Lipzen A."/>
            <person name="Labutti K."/>
            <person name="Barry K."/>
            <person name="Miao Y."/>
            <person name="Rahimi M.J."/>
            <person name="Shen Q."/>
            <person name="Grigoriev I.V."/>
            <person name="Kubicek C.P."/>
            <person name="Druzhinina I.S."/>
        </authorList>
    </citation>
    <scope>NUCLEOTIDE SEQUENCE [LARGE SCALE GENOMIC DNA]</scope>
    <source>
        <strain evidence="2 3">CBS 433.97</strain>
    </source>
</reference>
<feature type="region of interest" description="Disordered" evidence="1">
    <location>
        <begin position="1"/>
        <end position="39"/>
    </location>
</feature>
<organism evidence="2 3">
    <name type="scientific">Trichoderma asperellum (strain ATCC 204424 / CBS 433.97 / NBRC 101777)</name>
    <dbReference type="NCBI Taxonomy" id="1042311"/>
    <lineage>
        <taxon>Eukaryota</taxon>
        <taxon>Fungi</taxon>
        <taxon>Dikarya</taxon>
        <taxon>Ascomycota</taxon>
        <taxon>Pezizomycotina</taxon>
        <taxon>Sordariomycetes</taxon>
        <taxon>Hypocreomycetidae</taxon>
        <taxon>Hypocreales</taxon>
        <taxon>Hypocreaceae</taxon>
        <taxon>Trichoderma</taxon>
    </lineage>
</organism>
<accession>A0A2T3YTD6</accession>
<dbReference type="Proteomes" id="UP000240493">
    <property type="component" value="Unassembled WGS sequence"/>
</dbReference>
<keyword evidence="3" id="KW-1185">Reference proteome</keyword>
<proteinExistence type="predicted"/>
<dbReference type="EMBL" id="KZ679273">
    <property type="protein sequence ID" value="PTB35797.1"/>
    <property type="molecule type" value="Genomic_DNA"/>
</dbReference>
<gene>
    <name evidence="2" type="ORF">M441DRAFT_293882</name>
</gene>
<name>A0A2T3YTD6_TRIA4</name>
<dbReference type="AlphaFoldDB" id="A0A2T3YTD6"/>
<evidence type="ECO:0000256" key="1">
    <source>
        <dbReference type="SAM" id="MobiDB-lite"/>
    </source>
</evidence>
<evidence type="ECO:0000313" key="2">
    <source>
        <dbReference type="EMBL" id="PTB35797.1"/>
    </source>
</evidence>
<protein>
    <submittedName>
        <fullName evidence="2">Uncharacterized protein</fullName>
    </submittedName>
</protein>
<evidence type="ECO:0000313" key="3">
    <source>
        <dbReference type="Proteomes" id="UP000240493"/>
    </source>
</evidence>
<sequence length="98" mass="11133">MQEGRVYSIGGNRVDGMDHKSRRANSSNDNNNNNNNTKHMVRRNATIPLPSHTHLRCTPSLFFRTVFAFEESDSYCVRLTSRPALASQKMIRNIPLAV</sequence>
<feature type="compositionally biased region" description="Low complexity" evidence="1">
    <location>
        <begin position="25"/>
        <end position="36"/>
    </location>
</feature>